<name>A0AAV3S4B6_LITER</name>
<dbReference type="Proteomes" id="UP001454036">
    <property type="component" value="Unassembled WGS sequence"/>
</dbReference>
<accession>A0AAV3S4B6</accession>
<keyword evidence="3" id="KW-1185">Reference proteome</keyword>
<sequence>MSWAKFAIRPVTASNRRLQENILEEEARAGLIQYIRKPRRLLKRDNLSTSCSEDDATQPPSQTQDPIVSLPDDDATQPPSQTQDPISQDSSSDSGSSSNSSSSSGSDSSSDNGDVNVVASADSDYFLSLEGMFRSVDDVIQEVQVEQEDELRCQG</sequence>
<feature type="region of interest" description="Disordered" evidence="1">
    <location>
        <begin position="46"/>
        <end position="116"/>
    </location>
</feature>
<dbReference type="AlphaFoldDB" id="A0AAV3S4B6"/>
<evidence type="ECO:0000256" key="1">
    <source>
        <dbReference type="SAM" id="MobiDB-lite"/>
    </source>
</evidence>
<feature type="compositionally biased region" description="Low complexity" evidence="1">
    <location>
        <begin position="89"/>
        <end position="116"/>
    </location>
</feature>
<gene>
    <name evidence="2" type="ORF">LIER_34559</name>
</gene>
<organism evidence="2 3">
    <name type="scientific">Lithospermum erythrorhizon</name>
    <name type="common">Purple gromwell</name>
    <name type="synonym">Lithospermum officinale var. erythrorhizon</name>
    <dbReference type="NCBI Taxonomy" id="34254"/>
    <lineage>
        <taxon>Eukaryota</taxon>
        <taxon>Viridiplantae</taxon>
        <taxon>Streptophyta</taxon>
        <taxon>Embryophyta</taxon>
        <taxon>Tracheophyta</taxon>
        <taxon>Spermatophyta</taxon>
        <taxon>Magnoliopsida</taxon>
        <taxon>eudicotyledons</taxon>
        <taxon>Gunneridae</taxon>
        <taxon>Pentapetalae</taxon>
        <taxon>asterids</taxon>
        <taxon>lamiids</taxon>
        <taxon>Boraginales</taxon>
        <taxon>Boraginaceae</taxon>
        <taxon>Boraginoideae</taxon>
        <taxon>Lithospermeae</taxon>
        <taxon>Lithospermum</taxon>
    </lineage>
</organism>
<evidence type="ECO:0000313" key="2">
    <source>
        <dbReference type="EMBL" id="GAA0187271.1"/>
    </source>
</evidence>
<comment type="caution">
    <text evidence="2">The sequence shown here is derived from an EMBL/GenBank/DDBJ whole genome shotgun (WGS) entry which is preliminary data.</text>
</comment>
<evidence type="ECO:0000313" key="3">
    <source>
        <dbReference type="Proteomes" id="UP001454036"/>
    </source>
</evidence>
<reference evidence="2 3" key="1">
    <citation type="submission" date="2024-01" db="EMBL/GenBank/DDBJ databases">
        <title>The complete chloroplast genome sequence of Lithospermum erythrorhizon: insights into the phylogenetic relationship among Boraginaceae species and the maternal lineages of purple gromwells.</title>
        <authorList>
            <person name="Okada T."/>
            <person name="Watanabe K."/>
        </authorList>
    </citation>
    <scope>NUCLEOTIDE SEQUENCE [LARGE SCALE GENOMIC DNA]</scope>
</reference>
<protein>
    <submittedName>
        <fullName evidence="2">Uncharacterized protein</fullName>
    </submittedName>
</protein>
<feature type="compositionally biased region" description="Polar residues" evidence="1">
    <location>
        <begin position="77"/>
        <end position="88"/>
    </location>
</feature>
<dbReference type="EMBL" id="BAABME010014552">
    <property type="protein sequence ID" value="GAA0187271.1"/>
    <property type="molecule type" value="Genomic_DNA"/>
</dbReference>
<proteinExistence type="predicted"/>